<dbReference type="EMBL" id="JAUSVK010000001">
    <property type="protein sequence ID" value="MDQ0390482.1"/>
    <property type="molecule type" value="Genomic_DNA"/>
</dbReference>
<keyword evidence="1" id="KW-0560">Oxidoreductase</keyword>
<dbReference type="Proteomes" id="UP001237448">
    <property type="component" value="Unassembled WGS sequence"/>
</dbReference>
<dbReference type="Gene3D" id="3.50.50.60">
    <property type="entry name" value="FAD/NAD(P)-binding domain"/>
    <property type="match status" value="1"/>
</dbReference>
<reference evidence="3 4" key="1">
    <citation type="submission" date="2023-07" db="EMBL/GenBank/DDBJ databases">
        <title>Genomic Encyclopedia of Type Strains, Phase IV (KMG-IV): sequencing the most valuable type-strain genomes for metagenomic binning, comparative biology and taxonomic classification.</title>
        <authorList>
            <person name="Goeker M."/>
        </authorList>
    </citation>
    <scope>NUCLEOTIDE SEQUENCE [LARGE SCALE GENOMIC DNA]</scope>
    <source>
        <strain evidence="3 4">DSM 5896</strain>
    </source>
</reference>
<keyword evidence="4" id="KW-1185">Reference proteome</keyword>
<proteinExistence type="predicted"/>
<evidence type="ECO:0000259" key="2">
    <source>
        <dbReference type="Pfam" id="PF01266"/>
    </source>
</evidence>
<sequence>MAGETFDASLWSALTPPLAAAAPLAGHETADVLVIGAGFLGLSTALHLAEAGIGVTVLEADEPGFGASGRNTGFVVPSLKPTLGSTDGTTRLSEAEARLTDLVGRSGDILFDLIRRHRIDCSAEQTGWLQPAHTAAAFVALQQRRAEWESRGRVVEILDAAETSRRTGMSGYHGALFDPTGGQINPLAYARGLAAAGRRAGVVFHHRSRVEKLERSDGKWIAHTQRGRVEADRVVLTTNALVGQLAPAVHDSIIPVRVHQVATQPLPPELQRIILPQRSPAADTRRHTFAVRWSPDGRLMTGGLVLPGPSSIRRAEAYFIRRLERFLPRAVPLRAAFAWNGVIAATPDSLPRFFALEPGLDAVIGCNGRGIALTTVLGRELAALYAGQRLPGEFALPHTAPRAIPARRLAGYAPAFWLPWSNLRDRLESGR</sequence>
<evidence type="ECO:0000313" key="4">
    <source>
        <dbReference type="Proteomes" id="UP001237448"/>
    </source>
</evidence>
<evidence type="ECO:0000256" key="1">
    <source>
        <dbReference type="ARBA" id="ARBA00023002"/>
    </source>
</evidence>
<comment type="caution">
    <text evidence="3">The sequence shown here is derived from an EMBL/GenBank/DDBJ whole genome shotgun (WGS) entry which is preliminary data.</text>
</comment>
<dbReference type="PANTHER" id="PTHR13847:SF281">
    <property type="entry name" value="FAD DEPENDENT OXIDOREDUCTASE DOMAIN-CONTAINING PROTEIN"/>
    <property type="match status" value="1"/>
</dbReference>
<dbReference type="InterPro" id="IPR006076">
    <property type="entry name" value="FAD-dep_OxRdtase"/>
</dbReference>
<feature type="domain" description="FAD dependent oxidoreductase" evidence="2">
    <location>
        <begin position="31"/>
        <end position="384"/>
    </location>
</feature>
<evidence type="ECO:0000313" key="3">
    <source>
        <dbReference type="EMBL" id="MDQ0390482.1"/>
    </source>
</evidence>
<dbReference type="PANTHER" id="PTHR13847">
    <property type="entry name" value="SARCOSINE DEHYDROGENASE-RELATED"/>
    <property type="match status" value="1"/>
</dbReference>
<protein>
    <submittedName>
        <fullName evidence="3">Glycine/D-amino acid oxidase-like deaminating enzyme</fullName>
    </submittedName>
</protein>
<accession>A0ABU0F7Y9</accession>
<organism evidence="3 4">
    <name type="scientific">Labrys monachus</name>
    <dbReference type="NCBI Taxonomy" id="217067"/>
    <lineage>
        <taxon>Bacteria</taxon>
        <taxon>Pseudomonadati</taxon>
        <taxon>Pseudomonadota</taxon>
        <taxon>Alphaproteobacteria</taxon>
        <taxon>Hyphomicrobiales</taxon>
        <taxon>Xanthobacteraceae</taxon>
        <taxon>Labrys</taxon>
    </lineage>
</organism>
<dbReference type="Gene3D" id="3.30.9.10">
    <property type="entry name" value="D-Amino Acid Oxidase, subunit A, domain 2"/>
    <property type="match status" value="1"/>
</dbReference>
<dbReference type="SUPFAM" id="SSF51905">
    <property type="entry name" value="FAD/NAD(P)-binding domain"/>
    <property type="match status" value="1"/>
</dbReference>
<name>A0ABU0F7Y9_9HYPH</name>
<gene>
    <name evidence="3" type="ORF">J3R73_000274</name>
</gene>
<dbReference type="RefSeq" id="WP_307421667.1">
    <property type="nucleotide sequence ID" value="NZ_JAUSVK010000001.1"/>
</dbReference>
<dbReference type="InterPro" id="IPR036188">
    <property type="entry name" value="FAD/NAD-bd_sf"/>
</dbReference>
<dbReference type="Pfam" id="PF01266">
    <property type="entry name" value="DAO"/>
    <property type="match status" value="1"/>
</dbReference>